<gene>
    <name evidence="1" type="ORF">B9T62_13610</name>
</gene>
<keyword evidence="2" id="KW-1185">Reference proteome</keyword>
<dbReference type="PANTHER" id="PTHR40056">
    <property type="entry name" value="HYPOTHETICAL CYTOSOLIC PROTEIN"/>
    <property type="match status" value="1"/>
</dbReference>
<dbReference type="Pfam" id="PF08876">
    <property type="entry name" value="DUF1836"/>
    <property type="match status" value="1"/>
</dbReference>
<sequence>MESFTLSRIEMSSLLLSLSGMSECKPLGILQEAWSKFHREEVMKGNSLSAFLTTEVPPILQKIIKGGRVEGLSLGEISSLGQLIEYSTLTVTSMQNWVKRDFKEYLGAPKVGKKYSFNQAALLFIIDDLKAALDFESVRQLFRILFLQPERDDDDLIEPVQLYSAYGGLFEEIKLSGTLPPQDKPLQGTEQEAPAKPDKALAASADGIIKRLTHLTQPQRESVRNTLLIAAISVQTCYFQAMARQYFNAALFLDF</sequence>
<protein>
    <recommendedName>
        <fullName evidence="3">DUF1836 domain-containing protein</fullName>
    </recommendedName>
</protein>
<dbReference type="EMBL" id="CP021780">
    <property type="protein sequence ID" value="ASA21714.1"/>
    <property type="molecule type" value="Genomic_DNA"/>
</dbReference>
<dbReference type="KEGG" id="pdh:B9T62_13610"/>
<evidence type="ECO:0000313" key="2">
    <source>
        <dbReference type="Proteomes" id="UP000249890"/>
    </source>
</evidence>
<evidence type="ECO:0008006" key="3">
    <source>
        <dbReference type="Google" id="ProtNLM"/>
    </source>
</evidence>
<dbReference type="InterPro" id="IPR014975">
    <property type="entry name" value="DUF1836"/>
</dbReference>
<dbReference type="AlphaFoldDB" id="A0A2Z2K8P1"/>
<evidence type="ECO:0000313" key="1">
    <source>
        <dbReference type="EMBL" id="ASA21714.1"/>
    </source>
</evidence>
<proteinExistence type="predicted"/>
<name>A0A2Z2K8P1_9BACL</name>
<dbReference type="Proteomes" id="UP000249890">
    <property type="component" value="Chromosome"/>
</dbReference>
<dbReference type="PANTHER" id="PTHR40056:SF1">
    <property type="entry name" value="DUF1836 DOMAIN-CONTAINING PROTEIN"/>
    <property type="match status" value="1"/>
</dbReference>
<dbReference type="RefSeq" id="WP_087915723.1">
    <property type="nucleotide sequence ID" value="NZ_CP021780.1"/>
</dbReference>
<dbReference type="OrthoDB" id="2351599at2"/>
<organism evidence="1 2">
    <name type="scientific">Paenibacillus donghaensis</name>
    <dbReference type="NCBI Taxonomy" id="414771"/>
    <lineage>
        <taxon>Bacteria</taxon>
        <taxon>Bacillati</taxon>
        <taxon>Bacillota</taxon>
        <taxon>Bacilli</taxon>
        <taxon>Bacillales</taxon>
        <taxon>Paenibacillaceae</taxon>
        <taxon>Paenibacillus</taxon>
    </lineage>
</organism>
<reference evidence="1 2" key="1">
    <citation type="submission" date="2017-06" db="EMBL/GenBank/DDBJ databases">
        <title>Complete genome sequence of Paenibacillus donghaensis KCTC 13049T isolated from East Sea sediment, South Korea.</title>
        <authorList>
            <person name="Jung B.K."/>
            <person name="Hong S.-J."/>
            <person name="Shin J.-H."/>
        </authorList>
    </citation>
    <scope>NUCLEOTIDE SEQUENCE [LARGE SCALE GENOMIC DNA]</scope>
    <source>
        <strain evidence="1 2">KCTC 13049</strain>
    </source>
</reference>
<accession>A0A2Z2K8P1</accession>